<name>A0A9D3UV66_9ROSI</name>
<feature type="compositionally biased region" description="Acidic residues" evidence="1">
    <location>
        <begin position="88"/>
        <end position="109"/>
    </location>
</feature>
<organism evidence="2 3">
    <name type="scientific">Gossypium stocksii</name>
    <dbReference type="NCBI Taxonomy" id="47602"/>
    <lineage>
        <taxon>Eukaryota</taxon>
        <taxon>Viridiplantae</taxon>
        <taxon>Streptophyta</taxon>
        <taxon>Embryophyta</taxon>
        <taxon>Tracheophyta</taxon>
        <taxon>Spermatophyta</taxon>
        <taxon>Magnoliopsida</taxon>
        <taxon>eudicotyledons</taxon>
        <taxon>Gunneridae</taxon>
        <taxon>Pentapetalae</taxon>
        <taxon>rosids</taxon>
        <taxon>malvids</taxon>
        <taxon>Malvales</taxon>
        <taxon>Malvaceae</taxon>
        <taxon>Malvoideae</taxon>
        <taxon>Gossypium</taxon>
    </lineage>
</organism>
<dbReference type="EMBL" id="JAIQCV010000009">
    <property type="protein sequence ID" value="KAH1063047.1"/>
    <property type="molecule type" value="Genomic_DNA"/>
</dbReference>
<evidence type="ECO:0000313" key="2">
    <source>
        <dbReference type="EMBL" id="KAH1063047.1"/>
    </source>
</evidence>
<evidence type="ECO:0000256" key="1">
    <source>
        <dbReference type="SAM" id="MobiDB-lite"/>
    </source>
</evidence>
<dbReference type="OrthoDB" id="9978460at2759"/>
<keyword evidence="3" id="KW-1185">Reference proteome</keyword>
<sequence>MRVEPSLREHGNHILNISTVLTSIRLLLSEPNPDYGLMCEAQGWGSRDNAKFSEELEAIMVKREDFMLQVGSKQNGLLGMQMHSSMEERDEDQDERGGEDEDEEDEEPEPQLRQNPPRN</sequence>
<feature type="region of interest" description="Disordered" evidence="1">
    <location>
        <begin position="73"/>
        <end position="119"/>
    </location>
</feature>
<proteinExistence type="predicted"/>
<protein>
    <submittedName>
        <fullName evidence="2">Uncharacterized protein</fullName>
    </submittedName>
</protein>
<comment type="caution">
    <text evidence="2">The sequence shown here is derived from an EMBL/GenBank/DDBJ whole genome shotgun (WGS) entry which is preliminary data.</text>
</comment>
<evidence type="ECO:0000313" key="3">
    <source>
        <dbReference type="Proteomes" id="UP000828251"/>
    </source>
</evidence>
<accession>A0A9D3UV66</accession>
<dbReference type="InterPro" id="IPR016135">
    <property type="entry name" value="UBQ-conjugating_enzyme/RWD"/>
</dbReference>
<dbReference type="Proteomes" id="UP000828251">
    <property type="component" value="Unassembled WGS sequence"/>
</dbReference>
<dbReference type="SUPFAM" id="SSF54495">
    <property type="entry name" value="UBC-like"/>
    <property type="match status" value="1"/>
</dbReference>
<reference evidence="2 3" key="1">
    <citation type="journal article" date="2021" name="Plant Biotechnol. J.">
        <title>Multi-omics assisted identification of the key and species-specific regulatory components of drought-tolerant mechanisms in Gossypium stocksii.</title>
        <authorList>
            <person name="Yu D."/>
            <person name="Ke L."/>
            <person name="Zhang D."/>
            <person name="Wu Y."/>
            <person name="Sun Y."/>
            <person name="Mei J."/>
            <person name="Sun J."/>
            <person name="Sun Y."/>
        </authorList>
    </citation>
    <scope>NUCLEOTIDE SEQUENCE [LARGE SCALE GENOMIC DNA]</scope>
    <source>
        <strain evidence="3">cv. E1</strain>
        <tissue evidence="2">Leaf</tissue>
    </source>
</reference>
<dbReference type="Gene3D" id="3.10.110.10">
    <property type="entry name" value="Ubiquitin Conjugating Enzyme"/>
    <property type="match status" value="1"/>
</dbReference>
<dbReference type="AlphaFoldDB" id="A0A9D3UV66"/>
<gene>
    <name evidence="2" type="ORF">J1N35_028034</name>
</gene>